<dbReference type="OrthoDB" id="294295at2759"/>
<dbReference type="PANTHER" id="PTHR43477">
    <property type="entry name" value="DIHYDROANTICAPSIN 7-DEHYDROGENASE"/>
    <property type="match status" value="1"/>
</dbReference>
<dbReference type="SUPFAM" id="SSF51735">
    <property type="entry name" value="NAD(P)-binding Rossmann-fold domains"/>
    <property type="match status" value="1"/>
</dbReference>
<evidence type="ECO:0000313" key="5">
    <source>
        <dbReference type="Proteomes" id="UP000249363"/>
    </source>
</evidence>
<dbReference type="Pfam" id="PF23441">
    <property type="entry name" value="SDR"/>
    <property type="match status" value="1"/>
</dbReference>
<dbReference type="GO" id="GO:0016491">
    <property type="term" value="F:oxidoreductase activity"/>
    <property type="evidence" value="ECO:0007669"/>
    <property type="project" value="UniProtKB-KW"/>
</dbReference>
<reference evidence="4 5" key="1">
    <citation type="journal article" date="2017" name="Biotechnol. Biofuels">
        <title>Differential beta-glucosidase expression as a function of carbon source availability in Talaromyces amestolkiae: a genomic and proteomic approach.</title>
        <authorList>
            <person name="de Eugenio L.I."/>
            <person name="Mendez-Liter J.A."/>
            <person name="Nieto-Dominguez M."/>
            <person name="Alonso L."/>
            <person name="Gil-Munoz J."/>
            <person name="Barriuso J."/>
            <person name="Prieto A."/>
            <person name="Martinez M.J."/>
        </authorList>
    </citation>
    <scope>NUCLEOTIDE SEQUENCE [LARGE SCALE GENOMIC DNA]</scope>
    <source>
        <strain evidence="4 5">CIB</strain>
    </source>
</reference>
<evidence type="ECO:0008006" key="6">
    <source>
        <dbReference type="Google" id="ProtNLM"/>
    </source>
</evidence>
<protein>
    <recommendedName>
        <fullName evidence="6">Ketoreductase (KR) domain-containing protein</fullName>
    </recommendedName>
</protein>
<dbReference type="PANTHER" id="PTHR43477:SF1">
    <property type="entry name" value="DIHYDROANTICAPSIN 7-DEHYDROGENASE"/>
    <property type="match status" value="1"/>
</dbReference>
<comment type="caution">
    <text evidence="4">The sequence shown here is derived from an EMBL/GenBank/DDBJ whole genome shotgun (WGS) entry which is preliminary data.</text>
</comment>
<keyword evidence="5" id="KW-1185">Reference proteome</keyword>
<name>A0A364KNV1_TALAM</name>
<keyword evidence="2" id="KW-0521">NADP</keyword>
<dbReference type="InterPro" id="IPR036291">
    <property type="entry name" value="NAD(P)-bd_dom_sf"/>
</dbReference>
<dbReference type="InterPro" id="IPR057571">
    <property type="entry name" value="SDR_PhqE-like"/>
</dbReference>
<gene>
    <name evidence="4" type="ORF">BHQ10_001221</name>
</gene>
<dbReference type="EMBL" id="MIKG01000001">
    <property type="protein sequence ID" value="RAO65209.1"/>
    <property type="molecule type" value="Genomic_DNA"/>
</dbReference>
<dbReference type="GeneID" id="63790438"/>
<evidence type="ECO:0000256" key="2">
    <source>
        <dbReference type="ARBA" id="ARBA00022857"/>
    </source>
</evidence>
<comment type="similarity">
    <text evidence="1">Belongs to the short-chain dehydrogenases/reductases (SDR) family.</text>
</comment>
<evidence type="ECO:0000256" key="1">
    <source>
        <dbReference type="ARBA" id="ARBA00006484"/>
    </source>
</evidence>
<dbReference type="RefSeq" id="XP_040729726.1">
    <property type="nucleotide sequence ID" value="XM_040873234.1"/>
</dbReference>
<dbReference type="AlphaFoldDB" id="A0A364KNV1"/>
<sequence>MAPSGVPKFINKLAGQRVLIIGGSSGLGFTTAEAAIENGASVTIASSNPQKLEKALYRLRTAYKSFLQPGQTIAGQVCDLSNQQTLEQNLHELLRVAAGDSKIDHITITAAPMLWPPPLKDTKVEEVEGHGFVRLVAPVMIAKLIPQYMHMTHKSSFTMTSGSHTVKPDPGWALHAAYCGAVEALMRALAVDLKPLRVNVVSPGAVLTEGVIEILGDVYEREVERCRRNSTLGVCGKPEDLAEGYVYLMKDQYVTGTIIESNGGMLLA</sequence>
<dbReference type="InterPro" id="IPR051122">
    <property type="entry name" value="SDR_DHRS6-like"/>
</dbReference>
<dbReference type="Gene3D" id="3.40.50.720">
    <property type="entry name" value="NAD(P)-binding Rossmann-like Domain"/>
    <property type="match status" value="1"/>
</dbReference>
<dbReference type="Proteomes" id="UP000249363">
    <property type="component" value="Unassembled WGS sequence"/>
</dbReference>
<evidence type="ECO:0000313" key="4">
    <source>
        <dbReference type="EMBL" id="RAO65209.1"/>
    </source>
</evidence>
<dbReference type="STRING" id="1196081.A0A364KNV1"/>
<proteinExistence type="inferred from homology"/>
<accession>A0A364KNV1</accession>
<organism evidence="4 5">
    <name type="scientific">Talaromyces amestolkiae</name>
    <dbReference type="NCBI Taxonomy" id="1196081"/>
    <lineage>
        <taxon>Eukaryota</taxon>
        <taxon>Fungi</taxon>
        <taxon>Dikarya</taxon>
        <taxon>Ascomycota</taxon>
        <taxon>Pezizomycotina</taxon>
        <taxon>Eurotiomycetes</taxon>
        <taxon>Eurotiomycetidae</taxon>
        <taxon>Eurotiales</taxon>
        <taxon>Trichocomaceae</taxon>
        <taxon>Talaromyces</taxon>
        <taxon>Talaromyces sect. Talaromyces</taxon>
    </lineage>
</organism>
<dbReference type="PRINTS" id="PR00081">
    <property type="entry name" value="GDHRDH"/>
</dbReference>
<dbReference type="InterPro" id="IPR002347">
    <property type="entry name" value="SDR_fam"/>
</dbReference>
<dbReference type="CDD" id="cd05233">
    <property type="entry name" value="SDR_c"/>
    <property type="match status" value="1"/>
</dbReference>
<keyword evidence="3" id="KW-0560">Oxidoreductase</keyword>
<evidence type="ECO:0000256" key="3">
    <source>
        <dbReference type="ARBA" id="ARBA00023002"/>
    </source>
</evidence>